<evidence type="ECO:0000256" key="1">
    <source>
        <dbReference type="ARBA" id="ARBA00022898"/>
    </source>
</evidence>
<dbReference type="InterPro" id="IPR015421">
    <property type="entry name" value="PyrdxlP-dep_Trfase_major"/>
</dbReference>
<dbReference type="InterPro" id="IPR000192">
    <property type="entry name" value="Aminotrans_V_dom"/>
</dbReference>
<evidence type="ECO:0000313" key="3">
    <source>
        <dbReference type="EMBL" id="KAF4982221.1"/>
    </source>
</evidence>
<keyword evidence="1" id="KW-0663">Pyridoxal phosphate</keyword>
<keyword evidence="4" id="KW-1185">Reference proteome</keyword>
<evidence type="ECO:0000313" key="4">
    <source>
        <dbReference type="Proteomes" id="UP000635477"/>
    </source>
</evidence>
<dbReference type="PANTHER" id="PTHR43092">
    <property type="entry name" value="L-CYSTEINE DESULFHYDRASE"/>
    <property type="match status" value="1"/>
</dbReference>
<dbReference type="PANTHER" id="PTHR43092:SF2">
    <property type="entry name" value="HERCYNYLCYSTEINE SULFOXIDE LYASE"/>
    <property type="match status" value="1"/>
</dbReference>
<sequence length="458" mass="51016">MGSVGQGSPQALPLRGKANEASVFGSAMKNEFLFDPEWRNLNHGSFGTYPKAIKAKFREYQDASEARPDVFTRYEYPKLLDESRAAVAKILNAPEDSVVLVGNATIGVNTVFRNLSWNADGKDVIISFSTVYEACGKIADYLVDYYEGNVSSREIELNYPINDDEIISKFEETVKQIEAEGKRARIAIFDVVTSRPGVVFPWEAMIKACRRLNVLSMVDGAQGIGMVKLDLEAADPDFFVSNCHKWLHVPRGCAVFYVPQRNHALLPTTLATSHGYEPKLTKRTSPLPPSPKSPYVMNFEFVGTLDNSPYLCVKDAIKWRQEVLGGEDAVLDYLWDLNKKGTDLVAKSLQTPVLENSTGTMRNCAMGNVALSIWSGSASTGANEGDVVVSAEDTQKAFQWMLKAMIDDYKTFICMFVHGGRFWVRLSAQVYLELEDYEWAAGVLKELTGRVGKKEYLK</sequence>
<organism evidence="3 4">
    <name type="scientific">Fusarium zealandicum</name>
    <dbReference type="NCBI Taxonomy" id="1053134"/>
    <lineage>
        <taxon>Eukaryota</taxon>
        <taxon>Fungi</taxon>
        <taxon>Dikarya</taxon>
        <taxon>Ascomycota</taxon>
        <taxon>Pezizomycotina</taxon>
        <taxon>Sordariomycetes</taxon>
        <taxon>Hypocreomycetidae</taxon>
        <taxon>Hypocreales</taxon>
        <taxon>Nectriaceae</taxon>
        <taxon>Fusarium</taxon>
        <taxon>Fusarium staphyleae species complex</taxon>
    </lineage>
</organism>
<dbReference type="Gene3D" id="3.40.640.10">
    <property type="entry name" value="Type I PLP-dependent aspartate aminotransferase-like (Major domain)"/>
    <property type="match status" value="1"/>
</dbReference>
<comment type="caution">
    <text evidence="3">The sequence shown here is derived from an EMBL/GenBank/DDBJ whole genome shotgun (WGS) entry which is preliminary data.</text>
</comment>
<reference evidence="3" key="2">
    <citation type="submission" date="2020-05" db="EMBL/GenBank/DDBJ databases">
        <authorList>
            <person name="Kim H.-S."/>
            <person name="Proctor R.H."/>
            <person name="Brown D.W."/>
        </authorList>
    </citation>
    <scope>NUCLEOTIDE SEQUENCE</scope>
    <source>
        <strain evidence="3">NRRL 22465</strain>
    </source>
</reference>
<reference evidence="3" key="1">
    <citation type="journal article" date="2020" name="BMC Genomics">
        <title>Correction to: Identification and distribution of gene clusters required for synthesis of sphingolipid metabolism inhibitors in diverse species of the filamentous fungus Fusarium.</title>
        <authorList>
            <person name="Kim H.S."/>
            <person name="Lohmar J.M."/>
            <person name="Busman M."/>
            <person name="Brown D.W."/>
            <person name="Naumann T.A."/>
            <person name="Divon H.H."/>
            <person name="Lysoe E."/>
            <person name="Uhlig S."/>
            <person name="Proctor R.H."/>
        </authorList>
    </citation>
    <scope>NUCLEOTIDE SEQUENCE</scope>
    <source>
        <strain evidence="3">NRRL 22465</strain>
    </source>
</reference>
<name>A0A8H4XNR5_9HYPO</name>
<dbReference type="OrthoDB" id="5978656at2759"/>
<proteinExistence type="predicted"/>
<feature type="domain" description="Aminotransferase class V" evidence="2">
    <location>
        <begin position="76"/>
        <end position="266"/>
    </location>
</feature>
<accession>A0A8H4XNR5</accession>
<dbReference type="SUPFAM" id="SSF53383">
    <property type="entry name" value="PLP-dependent transferases"/>
    <property type="match status" value="1"/>
</dbReference>
<evidence type="ECO:0000259" key="2">
    <source>
        <dbReference type="Pfam" id="PF00266"/>
    </source>
</evidence>
<protein>
    <recommendedName>
        <fullName evidence="2">Aminotransferase class V domain-containing protein</fullName>
    </recommendedName>
</protein>
<dbReference type="EMBL" id="JABEYC010000130">
    <property type="protein sequence ID" value="KAF4982221.1"/>
    <property type="molecule type" value="Genomic_DNA"/>
</dbReference>
<gene>
    <name evidence="3" type="ORF">FZEAL_2105</name>
</gene>
<dbReference type="Pfam" id="PF00266">
    <property type="entry name" value="Aminotran_5"/>
    <property type="match status" value="1"/>
</dbReference>
<dbReference type="InterPro" id="IPR015424">
    <property type="entry name" value="PyrdxlP-dep_Trfase"/>
</dbReference>
<dbReference type="Proteomes" id="UP000635477">
    <property type="component" value="Unassembled WGS sequence"/>
</dbReference>
<dbReference type="AlphaFoldDB" id="A0A8H4XNR5"/>